<dbReference type="Proteomes" id="UP000470771">
    <property type="component" value="Unassembled WGS sequence"/>
</dbReference>
<keyword evidence="1" id="KW-0732">Signal</keyword>
<dbReference type="Pfam" id="PF05176">
    <property type="entry name" value="ATP-synt_10"/>
    <property type="match status" value="1"/>
</dbReference>
<dbReference type="AlphaFoldDB" id="A0A6N9NNA6"/>
<feature type="signal peptide" evidence="1">
    <location>
        <begin position="1"/>
        <end position="18"/>
    </location>
</feature>
<keyword evidence="3" id="KW-1185">Reference proteome</keyword>
<sequence length="176" mass="19938">MKKILFPILMIATFFAKAQEGNPFPELDAANLNDQTVSIPSDTKGKFTLIGVAFSEDAQEDLYSWGAPVYDLFLDENGLNAMVYDVNVQLVLLFTGVNKAAYNKAEKMIKEGTTDTYRDNILLYKGEMGDLRDELAMEDRKVPYLYVLDKEGTIIYTTSGRYTRKKMEEISDLVED</sequence>
<dbReference type="Gene3D" id="3.40.30.10">
    <property type="entry name" value="Glutaredoxin"/>
    <property type="match status" value="1"/>
</dbReference>
<dbReference type="PANTHER" id="PTHR28106">
    <property type="entry name" value="MITOCHONDRIAL ATPASE COMPLEX SUBUNIT ATP10"/>
    <property type="match status" value="1"/>
</dbReference>
<evidence type="ECO:0000256" key="1">
    <source>
        <dbReference type="SAM" id="SignalP"/>
    </source>
</evidence>
<gene>
    <name evidence="2" type="ORF">GQN54_15200</name>
</gene>
<accession>A0A6N9NNA6</accession>
<dbReference type="SUPFAM" id="SSF52833">
    <property type="entry name" value="Thioredoxin-like"/>
    <property type="match status" value="1"/>
</dbReference>
<dbReference type="InterPro" id="IPR007849">
    <property type="entry name" value="ATP10"/>
</dbReference>
<evidence type="ECO:0000313" key="2">
    <source>
        <dbReference type="EMBL" id="NBG67473.1"/>
    </source>
</evidence>
<dbReference type="RefSeq" id="WP_160634416.1">
    <property type="nucleotide sequence ID" value="NZ_WWNE01000018.1"/>
</dbReference>
<organism evidence="2 3">
    <name type="scientific">Acidiluteibacter ferrifornacis</name>
    <dbReference type="NCBI Taxonomy" id="2692424"/>
    <lineage>
        <taxon>Bacteria</taxon>
        <taxon>Pseudomonadati</taxon>
        <taxon>Bacteroidota</taxon>
        <taxon>Flavobacteriia</taxon>
        <taxon>Flavobacteriales</taxon>
        <taxon>Cryomorphaceae</taxon>
        <taxon>Acidiluteibacter</taxon>
    </lineage>
</organism>
<evidence type="ECO:0000313" key="3">
    <source>
        <dbReference type="Proteomes" id="UP000470771"/>
    </source>
</evidence>
<dbReference type="EMBL" id="WWNE01000018">
    <property type="protein sequence ID" value="NBG67473.1"/>
    <property type="molecule type" value="Genomic_DNA"/>
</dbReference>
<comment type="caution">
    <text evidence="2">The sequence shown here is derived from an EMBL/GenBank/DDBJ whole genome shotgun (WGS) entry which is preliminary data.</text>
</comment>
<reference evidence="2 3" key="1">
    <citation type="submission" date="2019-12" db="EMBL/GenBank/DDBJ databases">
        <authorList>
            <person name="Zhao J."/>
        </authorList>
    </citation>
    <scope>NUCLEOTIDE SEQUENCE [LARGE SCALE GENOMIC DNA]</scope>
    <source>
        <strain evidence="2 3">S-15</strain>
    </source>
</reference>
<proteinExistence type="predicted"/>
<name>A0A6N9NNA6_9FLAO</name>
<dbReference type="PANTHER" id="PTHR28106:SF1">
    <property type="entry name" value="MITOCHONDRIAL ATPASE COMPLEX SUBUNIT ATP10"/>
    <property type="match status" value="1"/>
</dbReference>
<feature type="chain" id="PRO_5027109152" evidence="1">
    <location>
        <begin position="19"/>
        <end position="176"/>
    </location>
</feature>
<protein>
    <submittedName>
        <fullName evidence="2">Uncharacterized protein</fullName>
    </submittedName>
</protein>
<dbReference type="InterPro" id="IPR036249">
    <property type="entry name" value="Thioredoxin-like_sf"/>
</dbReference>